<organism evidence="1 2">
    <name type="scientific">Cercophora scortea</name>
    <dbReference type="NCBI Taxonomy" id="314031"/>
    <lineage>
        <taxon>Eukaryota</taxon>
        <taxon>Fungi</taxon>
        <taxon>Dikarya</taxon>
        <taxon>Ascomycota</taxon>
        <taxon>Pezizomycotina</taxon>
        <taxon>Sordariomycetes</taxon>
        <taxon>Sordariomycetidae</taxon>
        <taxon>Sordariales</taxon>
        <taxon>Lasiosphaeriaceae</taxon>
        <taxon>Cercophora</taxon>
    </lineage>
</organism>
<dbReference type="EMBL" id="JAUEPO010000002">
    <property type="protein sequence ID" value="KAK3332651.1"/>
    <property type="molecule type" value="Genomic_DNA"/>
</dbReference>
<dbReference type="Gene3D" id="3.80.10.10">
    <property type="entry name" value="Ribonuclease Inhibitor"/>
    <property type="match status" value="1"/>
</dbReference>
<dbReference type="InterPro" id="IPR032675">
    <property type="entry name" value="LRR_dom_sf"/>
</dbReference>
<dbReference type="Proteomes" id="UP001286456">
    <property type="component" value="Unassembled WGS sequence"/>
</dbReference>
<evidence type="ECO:0008006" key="3">
    <source>
        <dbReference type="Google" id="ProtNLM"/>
    </source>
</evidence>
<reference evidence="1" key="1">
    <citation type="journal article" date="2023" name="Mol. Phylogenet. Evol.">
        <title>Genome-scale phylogeny and comparative genomics of the fungal order Sordariales.</title>
        <authorList>
            <person name="Hensen N."/>
            <person name="Bonometti L."/>
            <person name="Westerberg I."/>
            <person name="Brannstrom I.O."/>
            <person name="Guillou S."/>
            <person name="Cros-Aarteil S."/>
            <person name="Calhoun S."/>
            <person name="Haridas S."/>
            <person name="Kuo A."/>
            <person name="Mondo S."/>
            <person name="Pangilinan J."/>
            <person name="Riley R."/>
            <person name="LaButti K."/>
            <person name="Andreopoulos B."/>
            <person name="Lipzen A."/>
            <person name="Chen C."/>
            <person name="Yan M."/>
            <person name="Daum C."/>
            <person name="Ng V."/>
            <person name="Clum A."/>
            <person name="Steindorff A."/>
            <person name="Ohm R.A."/>
            <person name="Martin F."/>
            <person name="Silar P."/>
            <person name="Natvig D.O."/>
            <person name="Lalanne C."/>
            <person name="Gautier V."/>
            <person name="Ament-Velasquez S.L."/>
            <person name="Kruys A."/>
            <person name="Hutchinson M.I."/>
            <person name="Powell A.J."/>
            <person name="Barry K."/>
            <person name="Miller A.N."/>
            <person name="Grigoriev I.V."/>
            <person name="Debuchy R."/>
            <person name="Gladieux P."/>
            <person name="Hiltunen Thoren M."/>
            <person name="Johannesson H."/>
        </authorList>
    </citation>
    <scope>NUCLEOTIDE SEQUENCE</scope>
    <source>
        <strain evidence="1">SMH4131-1</strain>
    </source>
</reference>
<evidence type="ECO:0000313" key="2">
    <source>
        <dbReference type="Proteomes" id="UP001286456"/>
    </source>
</evidence>
<protein>
    <recommendedName>
        <fullName evidence="3">F-box domain-containing protein</fullName>
    </recommendedName>
</protein>
<name>A0AAE0IWL9_9PEZI</name>
<sequence length="388" mass="44350">MDTLPLELLTAVATALLSTADSYNFRLVCRRFACAGFPVLFRHVSVLNTTDCLKQFQTMRDSPYGSLGATKNLTIYDGTWPLVDRRSIWNRHPLLMARSWADPQLHPGPAQDAYRQYTQFIAQEIRREPPDVHLIDLLQSFPTLRSISVSHVNRWNLGPLDLAHYNNLISTIWILPYWETFIAKTVLSLLQIINSFPHIRRLDISGSLKLESVGHGVYPAIQYLEVKSLVGRKILKTKAREFLASFPNLRSLSVSLERGGPLGEQVLPLDGLQWHKLRFCSLYNLWISEDELFGFIKRHSSQLWFLTLNQITLVDGSWESFFFRYRELPDRPMIEDNGVSLSALGSPGCVLNPDSFRLFLSQKGFPWPFGDPEPSDSIFHLELPPPVL</sequence>
<proteinExistence type="predicted"/>
<accession>A0AAE0IWL9</accession>
<reference evidence="1" key="2">
    <citation type="submission" date="2023-06" db="EMBL/GenBank/DDBJ databases">
        <authorList>
            <consortium name="Lawrence Berkeley National Laboratory"/>
            <person name="Haridas S."/>
            <person name="Hensen N."/>
            <person name="Bonometti L."/>
            <person name="Westerberg I."/>
            <person name="Brannstrom I.O."/>
            <person name="Guillou S."/>
            <person name="Cros-Aarteil S."/>
            <person name="Calhoun S."/>
            <person name="Kuo A."/>
            <person name="Mondo S."/>
            <person name="Pangilinan J."/>
            <person name="Riley R."/>
            <person name="Labutti K."/>
            <person name="Andreopoulos B."/>
            <person name="Lipzen A."/>
            <person name="Chen C."/>
            <person name="Yanf M."/>
            <person name="Daum C."/>
            <person name="Ng V."/>
            <person name="Clum A."/>
            <person name="Steindorff A."/>
            <person name="Ohm R."/>
            <person name="Martin F."/>
            <person name="Silar P."/>
            <person name="Natvig D."/>
            <person name="Lalanne C."/>
            <person name="Gautier V."/>
            <person name="Ament-Velasquez S.L."/>
            <person name="Kruys A."/>
            <person name="Hutchinson M.I."/>
            <person name="Powell A.J."/>
            <person name="Barry K."/>
            <person name="Miller A.N."/>
            <person name="Grigoriev I.V."/>
            <person name="Debuchy R."/>
            <person name="Gladieux P."/>
            <person name="Thoren M.H."/>
            <person name="Johannesson H."/>
        </authorList>
    </citation>
    <scope>NUCLEOTIDE SEQUENCE</scope>
    <source>
        <strain evidence="1">SMH4131-1</strain>
    </source>
</reference>
<dbReference type="AlphaFoldDB" id="A0AAE0IWL9"/>
<evidence type="ECO:0000313" key="1">
    <source>
        <dbReference type="EMBL" id="KAK3332651.1"/>
    </source>
</evidence>
<dbReference type="SUPFAM" id="SSF52047">
    <property type="entry name" value="RNI-like"/>
    <property type="match status" value="1"/>
</dbReference>
<keyword evidence="2" id="KW-1185">Reference proteome</keyword>
<gene>
    <name evidence="1" type="ORF">B0T19DRAFT_355422</name>
</gene>
<comment type="caution">
    <text evidence="1">The sequence shown here is derived from an EMBL/GenBank/DDBJ whole genome shotgun (WGS) entry which is preliminary data.</text>
</comment>